<protein>
    <recommendedName>
        <fullName evidence="1">Endonuclease/exonuclease/phosphatase domain-containing protein</fullName>
    </recommendedName>
</protein>
<evidence type="ECO:0000313" key="3">
    <source>
        <dbReference type="Proteomes" id="UP001152320"/>
    </source>
</evidence>
<name>A0A9Q1C7F0_HOLLE</name>
<dbReference type="SUPFAM" id="SSF56219">
    <property type="entry name" value="DNase I-like"/>
    <property type="match status" value="1"/>
</dbReference>
<gene>
    <name evidence="2" type="ORF">HOLleu_15069</name>
</gene>
<dbReference type="Proteomes" id="UP001152320">
    <property type="component" value="Chromosome 6"/>
</dbReference>
<keyword evidence="3" id="KW-1185">Reference proteome</keyword>
<comment type="caution">
    <text evidence="2">The sequence shown here is derived from an EMBL/GenBank/DDBJ whole genome shotgun (WGS) entry which is preliminary data.</text>
</comment>
<dbReference type="Pfam" id="PF03372">
    <property type="entry name" value="Exo_endo_phos"/>
    <property type="match status" value="1"/>
</dbReference>
<evidence type="ECO:0000259" key="1">
    <source>
        <dbReference type="Pfam" id="PF03372"/>
    </source>
</evidence>
<dbReference type="OrthoDB" id="5988992at2759"/>
<organism evidence="2 3">
    <name type="scientific">Holothuria leucospilota</name>
    <name type="common">Black long sea cucumber</name>
    <name type="synonym">Mertensiothuria leucospilota</name>
    <dbReference type="NCBI Taxonomy" id="206669"/>
    <lineage>
        <taxon>Eukaryota</taxon>
        <taxon>Metazoa</taxon>
        <taxon>Echinodermata</taxon>
        <taxon>Eleutherozoa</taxon>
        <taxon>Echinozoa</taxon>
        <taxon>Holothuroidea</taxon>
        <taxon>Aspidochirotacea</taxon>
        <taxon>Aspidochirotida</taxon>
        <taxon>Holothuriidae</taxon>
        <taxon>Holothuria</taxon>
    </lineage>
</organism>
<dbReference type="PANTHER" id="PTHR46670:SF3">
    <property type="entry name" value="ENDONUCLEASE_EXONUCLEASE_PHOSPHATASE DOMAIN-CONTAINING PROTEIN"/>
    <property type="match status" value="1"/>
</dbReference>
<dbReference type="Gene3D" id="3.60.10.10">
    <property type="entry name" value="Endonuclease/exonuclease/phosphatase"/>
    <property type="match status" value="1"/>
</dbReference>
<accession>A0A9Q1C7F0</accession>
<dbReference type="InterPro" id="IPR005135">
    <property type="entry name" value="Endo/exonuclease/phosphatase"/>
</dbReference>
<feature type="domain" description="Endonuclease/exonuclease/phosphatase" evidence="1">
    <location>
        <begin position="50"/>
        <end position="244"/>
    </location>
</feature>
<dbReference type="PANTHER" id="PTHR46670">
    <property type="entry name" value="ENDO/EXONUCLEASE/PHOSPHATASE DOMAIN-CONTAINING PROTEIN"/>
    <property type="match status" value="1"/>
</dbReference>
<dbReference type="GO" id="GO:0003824">
    <property type="term" value="F:catalytic activity"/>
    <property type="evidence" value="ECO:0007669"/>
    <property type="project" value="InterPro"/>
</dbReference>
<proteinExistence type="predicted"/>
<dbReference type="EMBL" id="JAIZAY010000006">
    <property type="protein sequence ID" value="KAJ8040698.1"/>
    <property type="molecule type" value="Genomic_DNA"/>
</dbReference>
<sequence>MKWRSMWDHNNHVHHDVLRYLPSETRYDSNDHCCFGLVNARSLRNKCDQFLHFVMTENLDFCVIVESWLKNTDTVEIATLKPEGYDFINVERRERVGGGIGIFFKNTIAVTLIDSGEPLPFEFARYAIKIGTFMVDIIALYRPPYSAQHPVSIYTFVSEFADFANELFLTANRCLFMGDFNIQINRDLERSTIAFVDVLNTLSLNQLVIGPTHVSGNTLDLILIRESSDFSITNVRNDFFLSDHRFILATLSTCPVLVRKRVQFRRLNSIDHESFRASLSDDMEKILKLESLDDMVTAYNYHTKKVLDDHAPVVTKLITARPRCSMVR</sequence>
<dbReference type="InterPro" id="IPR036691">
    <property type="entry name" value="Endo/exonu/phosph_ase_sf"/>
</dbReference>
<evidence type="ECO:0000313" key="2">
    <source>
        <dbReference type="EMBL" id="KAJ8040698.1"/>
    </source>
</evidence>
<reference evidence="2" key="1">
    <citation type="submission" date="2021-10" db="EMBL/GenBank/DDBJ databases">
        <title>Tropical sea cucumber genome reveals ecological adaptation and Cuvierian tubules defense mechanism.</title>
        <authorList>
            <person name="Chen T."/>
        </authorList>
    </citation>
    <scope>NUCLEOTIDE SEQUENCE</scope>
    <source>
        <strain evidence="2">Nanhai2018</strain>
        <tissue evidence="2">Muscle</tissue>
    </source>
</reference>
<dbReference type="AlphaFoldDB" id="A0A9Q1C7F0"/>